<sequence>MRGEYVGLPLAVGINVRDFRLSGPCPALGLESRSEVRLADSDFGKALNGVLRLTMKL</sequence>
<evidence type="ECO:0000313" key="2">
    <source>
        <dbReference type="Proteomes" id="UP000319859"/>
    </source>
</evidence>
<evidence type="ECO:0000313" key="1">
    <source>
        <dbReference type="EMBL" id="TWB12962.1"/>
    </source>
</evidence>
<proteinExistence type="predicted"/>
<comment type="caution">
    <text evidence="1">The sequence shown here is derived from an EMBL/GenBank/DDBJ whole genome shotgun (WGS) entry which is preliminary data.</text>
</comment>
<gene>
    <name evidence="1" type="ORF">FBZ89_12263</name>
</gene>
<organism evidence="1 2">
    <name type="scientific">Nitrospirillum amazonense</name>
    <dbReference type="NCBI Taxonomy" id="28077"/>
    <lineage>
        <taxon>Bacteria</taxon>
        <taxon>Pseudomonadati</taxon>
        <taxon>Pseudomonadota</taxon>
        <taxon>Alphaproteobacteria</taxon>
        <taxon>Rhodospirillales</taxon>
        <taxon>Azospirillaceae</taxon>
        <taxon>Nitrospirillum</taxon>
    </lineage>
</organism>
<reference evidence="1 2" key="1">
    <citation type="submission" date="2019-06" db="EMBL/GenBank/DDBJ databases">
        <title>Genomic Encyclopedia of Type Strains, Phase IV (KMG-V): Genome sequencing to study the core and pangenomes of soil and plant-associated prokaryotes.</title>
        <authorList>
            <person name="Whitman W."/>
        </authorList>
    </citation>
    <scope>NUCLEOTIDE SEQUENCE [LARGE SCALE GENOMIC DNA]</scope>
    <source>
        <strain evidence="1 2">BR 11880</strain>
    </source>
</reference>
<dbReference type="EMBL" id="VITN01000022">
    <property type="protein sequence ID" value="TWB12962.1"/>
    <property type="molecule type" value="Genomic_DNA"/>
</dbReference>
<dbReference type="AlphaFoldDB" id="A0A560EUA2"/>
<protein>
    <submittedName>
        <fullName evidence="1">Uncharacterized protein</fullName>
    </submittedName>
</protein>
<dbReference type="Proteomes" id="UP000319859">
    <property type="component" value="Unassembled WGS sequence"/>
</dbReference>
<accession>A0A560EUA2</accession>
<name>A0A560EUA2_9PROT</name>